<feature type="region of interest" description="Disordered" evidence="2">
    <location>
        <begin position="371"/>
        <end position="413"/>
    </location>
</feature>
<keyword evidence="4" id="KW-1185">Reference proteome</keyword>
<dbReference type="OMA" id="VCSPAIV"/>
<feature type="region of interest" description="Disordered" evidence="2">
    <location>
        <begin position="1"/>
        <end position="24"/>
    </location>
</feature>
<feature type="compositionally biased region" description="Low complexity" evidence="2">
    <location>
        <begin position="385"/>
        <end position="405"/>
    </location>
</feature>
<name>A8NYN5_COPC7</name>
<dbReference type="GO" id="GO:0001042">
    <property type="term" value="F:RNA polymerase I core binding"/>
    <property type="evidence" value="ECO:0007669"/>
    <property type="project" value="TreeGrafter"/>
</dbReference>
<gene>
    <name evidence="3" type="ORF">CC1G_01388</name>
</gene>
<dbReference type="STRING" id="240176.A8NYN5"/>
<comment type="similarity">
    <text evidence="1">Belongs to the RRN3 family.</text>
</comment>
<dbReference type="Pfam" id="PF05327">
    <property type="entry name" value="RRN3"/>
    <property type="match status" value="1"/>
</dbReference>
<comment type="caution">
    <text evidence="3">The sequence shown here is derived from an EMBL/GenBank/DDBJ whole genome shotgun (WGS) entry which is preliminary data.</text>
</comment>
<dbReference type="RefSeq" id="XP_001837476.1">
    <property type="nucleotide sequence ID" value="XM_001837424.1"/>
</dbReference>
<dbReference type="EMBL" id="AACS02000005">
    <property type="protein sequence ID" value="EAU84392.1"/>
    <property type="molecule type" value="Genomic_DNA"/>
</dbReference>
<feature type="region of interest" description="Disordered" evidence="2">
    <location>
        <begin position="295"/>
        <end position="339"/>
    </location>
</feature>
<dbReference type="VEuPathDB" id="FungiDB:CC1G_01388"/>
<dbReference type="PANTHER" id="PTHR12790:SF0">
    <property type="entry name" value="RNA POLYMERASE I-SPECIFIC TRANSCRIPTION INITIATION FACTOR RRN3-RELATED"/>
    <property type="match status" value="1"/>
</dbReference>
<proteinExistence type="inferred from homology"/>
<dbReference type="InParanoid" id="A8NYN5"/>
<dbReference type="GO" id="GO:0005634">
    <property type="term" value="C:nucleus"/>
    <property type="evidence" value="ECO:0007669"/>
    <property type="project" value="TreeGrafter"/>
</dbReference>
<dbReference type="OrthoDB" id="26970at2759"/>
<dbReference type="Proteomes" id="UP000001861">
    <property type="component" value="Unassembled WGS sequence"/>
</dbReference>
<evidence type="ECO:0000256" key="2">
    <source>
        <dbReference type="SAM" id="MobiDB-lite"/>
    </source>
</evidence>
<dbReference type="eggNOG" id="KOG2434">
    <property type="taxonomic scope" value="Eukaryota"/>
</dbReference>
<dbReference type="AlphaFoldDB" id="A8NYN5"/>
<dbReference type="FunCoup" id="A8NYN5">
    <property type="interactions" value="479"/>
</dbReference>
<dbReference type="GO" id="GO:0001181">
    <property type="term" value="F:RNA polymerase I general transcription initiation factor activity"/>
    <property type="evidence" value="ECO:0007669"/>
    <property type="project" value="InterPro"/>
</dbReference>
<feature type="compositionally biased region" description="Acidic residues" evidence="2">
    <location>
        <begin position="301"/>
        <end position="322"/>
    </location>
</feature>
<feature type="region of interest" description="Disordered" evidence="2">
    <location>
        <begin position="706"/>
        <end position="775"/>
    </location>
</feature>
<evidence type="ECO:0000313" key="4">
    <source>
        <dbReference type="Proteomes" id="UP000001861"/>
    </source>
</evidence>
<evidence type="ECO:0000313" key="3">
    <source>
        <dbReference type="EMBL" id="EAU84392.1"/>
    </source>
</evidence>
<evidence type="ECO:0000256" key="1">
    <source>
        <dbReference type="ARBA" id="ARBA00010098"/>
    </source>
</evidence>
<dbReference type="GeneID" id="6014032"/>
<accession>A8NYN5</accession>
<dbReference type="KEGG" id="cci:CC1G_01388"/>
<feature type="compositionally biased region" description="Low complexity" evidence="2">
    <location>
        <begin position="11"/>
        <end position="24"/>
    </location>
</feature>
<sequence length="799" mass="89343">MPLKDPLATNPLKPAQKSKASSQNAALLIRRPIATNSRIKQGENLRRDMYLAFVNNALQEQSQGKSGPFNELVNQFSLKPSSNGEPPQTQPGQLRFWILALSHVVSRLERRHSALVEAIVNMPWMTLDSATVKSYTVFIGMLLSARPEYLSLVLSKIVQGFTHQSGIQALDLAMPEGSSKPLTRRLIYDRLHYLLNHILSLIPTLPSTLQPILVRYFPHKRQNQLAQATYIRNLLRISAYCPALTDKILATIIDRAIQIDVEIQVELEELEGEGEDDDLQHDVFEFDPFDVVVGQEGDQFNSDDEDDGEGDDDDFAAEDDFSDLSSEGGEYDEERTDVPTNVKHVQEMVKKLDAILTLMFEHFNRALTQYIPESSSKEQDRDSSPDLSLSTPSSPTISTLTHSTLTPPPTRPTYASRADTLRTTFHALLSIFDRTILSTFKSRYTQFLLFWYTSLDPEFADIFQGMLVDRALFSPSDTGSSSGPSSTAEVNRAAAASYIGSFVSRATFVDREGTRRVVGVLCDYLGAHLDGVDEAIREHGPSWIANTTSAQHTVFYAVTQAVFLIFCFRWRDLQEDLEFDDEVLSTVVGAKVAKDKWIPHLQVLKRVVLSVLNPLKVCSSGVVEQFAKVAQQTDFMYCYSVLESNKRSEYSGANSNGSPSRSMHPSFLRGRLNDELNTFFPFDPYRLPKSNSFIQSVYREWSDVAIDEEDDDDEEEDEDGEGEDSSSDEDGDEEKDEDQDGEEESPVKKSDYLDIPRPKQQQQDDDGGLGESLVAMSISPRVSASVTMGSSPTISMSLS</sequence>
<protein>
    <submittedName>
        <fullName evidence="3">Ribosomal DNA transcription factor Rrn3</fullName>
    </submittedName>
</protein>
<dbReference type="GO" id="GO:0006361">
    <property type="term" value="P:transcription initiation at RNA polymerase I promoter"/>
    <property type="evidence" value="ECO:0007669"/>
    <property type="project" value="InterPro"/>
</dbReference>
<reference evidence="3 4" key="1">
    <citation type="journal article" date="2010" name="Proc. Natl. Acad. Sci. U.S.A.">
        <title>Insights into evolution of multicellular fungi from the assembled chromosomes of the mushroom Coprinopsis cinerea (Coprinus cinereus).</title>
        <authorList>
            <person name="Stajich J.E."/>
            <person name="Wilke S.K."/>
            <person name="Ahren D."/>
            <person name="Au C.H."/>
            <person name="Birren B.W."/>
            <person name="Borodovsky M."/>
            <person name="Burns C."/>
            <person name="Canback B."/>
            <person name="Casselton L.A."/>
            <person name="Cheng C.K."/>
            <person name="Deng J."/>
            <person name="Dietrich F.S."/>
            <person name="Fargo D.C."/>
            <person name="Farman M.L."/>
            <person name="Gathman A.C."/>
            <person name="Goldberg J."/>
            <person name="Guigo R."/>
            <person name="Hoegger P.J."/>
            <person name="Hooker J.B."/>
            <person name="Huggins A."/>
            <person name="James T.Y."/>
            <person name="Kamada T."/>
            <person name="Kilaru S."/>
            <person name="Kodira C."/>
            <person name="Kues U."/>
            <person name="Kupfer D."/>
            <person name="Kwan H.S."/>
            <person name="Lomsadze A."/>
            <person name="Li W."/>
            <person name="Lilly W.W."/>
            <person name="Ma L.J."/>
            <person name="Mackey A.J."/>
            <person name="Manning G."/>
            <person name="Martin F."/>
            <person name="Muraguchi H."/>
            <person name="Natvig D.O."/>
            <person name="Palmerini H."/>
            <person name="Ramesh M.A."/>
            <person name="Rehmeyer C.J."/>
            <person name="Roe B.A."/>
            <person name="Shenoy N."/>
            <person name="Stanke M."/>
            <person name="Ter-Hovhannisyan V."/>
            <person name="Tunlid A."/>
            <person name="Velagapudi R."/>
            <person name="Vision T.J."/>
            <person name="Zeng Q."/>
            <person name="Zolan M.E."/>
            <person name="Pukkila P.J."/>
        </authorList>
    </citation>
    <scope>NUCLEOTIDE SEQUENCE [LARGE SCALE GENOMIC DNA]</scope>
    <source>
        <strain evidence="4">Okayama-7 / 130 / ATCC MYA-4618 / FGSC 9003</strain>
    </source>
</reference>
<dbReference type="InterPro" id="IPR007991">
    <property type="entry name" value="RNA_pol_I_trans_ini_fac_RRN3"/>
</dbReference>
<feature type="compositionally biased region" description="Acidic residues" evidence="2">
    <location>
        <begin position="706"/>
        <end position="744"/>
    </location>
</feature>
<feature type="compositionally biased region" description="Basic and acidic residues" evidence="2">
    <location>
        <begin position="375"/>
        <end position="384"/>
    </location>
</feature>
<feature type="compositionally biased region" description="Basic and acidic residues" evidence="2">
    <location>
        <begin position="745"/>
        <end position="757"/>
    </location>
</feature>
<dbReference type="PANTHER" id="PTHR12790">
    <property type="entry name" value="TRANSCRIPTION INITIATION FACTOR IA RRN3"/>
    <property type="match status" value="1"/>
</dbReference>
<organism evidence="3 4">
    <name type="scientific">Coprinopsis cinerea (strain Okayama-7 / 130 / ATCC MYA-4618 / FGSC 9003)</name>
    <name type="common">Inky cap fungus</name>
    <name type="synonym">Hormographiella aspergillata</name>
    <dbReference type="NCBI Taxonomy" id="240176"/>
    <lineage>
        <taxon>Eukaryota</taxon>
        <taxon>Fungi</taxon>
        <taxon>Dikarya</taxon>
        <taxon>Basidiomycota</taxon>
        <taxon>Agaricomycotina</taxon>
        <taxon>Agaricomycetes</taxon>
        <taxon>Agaricomycetidae</taxon>
        <taxon>Agaricales</taxon>
        <taxon>Agaricineae</taxon>
        <taxon>Psathyrellaceae</taxon>
        <taxon>Coprinopsis</taxon>
    </lineage>
</organism>
<feature type="region of interest" description="Disordered" evidence="2">
    <location>
        <begin position="780"/>
        <end position="799"/>
    </location>
</feature>